<dbReference type="CDD" id="cd01347">
    <property type="entry name" value="ligand_gated_channel"/>
    <property type="match status" value="1"/>
</dbReference>
<organism evidence="19 20">
    <name type="scientific">Paracoccus shanxieyensis</name>
    <dbReference type="NCBI Taxonomy" id="2675752"/>
    <lineage>
        <taxon>Bacteria</taxon>
        <taxon>Pseudomonadati</taxon>
        <taxon>Pseudomonadota</taxon>
        <taxon>Alphaproteobacteria</taxon>
        <taxon>Rhodobacterales</taxon>
        <taxon>Paracoccaceae</taxon>
        <taxon>Paracoccus</taxon>
    </lineage>
</organism>
<dbReference type="InterPro" id="IPR011662">
    <property type="entry name" value="Secretin/TonB_short_N"/>
</dbReference>
<reference evidence="19 20" key="1">
    <citation type="submission" date="2019-11" db="EMBL/GenBank/DDBJ databases">
        <authorList>
            <person name="Dong K."/>
        </authorList>
    </citation>
    <scope>NUCLEOTIDE SEQUENCE [LARGE SCALE GENOMIC DNA]</scope>
    <source>
        <strain evidence="19 20">DK608</strain>
    </source>
</reference>
<dbReference type="InterPro" id="IPR010917">
    <property type="entry name" value="TonB_rcpt_CS"/>
</dbReference>
<comment type="subcellular location">
    <subcellularLocation>
        <location evidence="1 14">Cell outer membrane</location>
        <topology evidence="1 14">Multi-pass membrane protein</topology>
    </subcellularLocation>
</comment>
<dbReference type="EMBL" id="WMII01000051">
    <property type="protein sequence ID" value="MTH66710.1"/>
    <property type="molecule type" value="Genomic_DNA"/>
</dbReference>
<dbReference type="Gene3D" id="2.40.170.20">
    <property type="entry name" value="TonB-dependent receptor, beta-barrel domain"/>
    <property type="match status" value="1"/>
</dbReference>
<keyword evidence="7 17" id="KW-0732">Signal</keyword>
<dbReference type="InterPro" id="IPR012910">
    <property type="entry name" value="Plug_dom"/>
</dbReference>
<dbReference type="PROSITE" id="PS52016">
    <property type="entry name" value="TONB_DEPENDENT_REC_3"/>
    <property type="match status" value="1"/>
</dbReference>
<evidence type="ECO:0000256" key="8">
    <source>
        <dbReference type="ARBA" id="ARBA00023004"/>
    </source>
</evidence>
<keyword evidence="20" id="KW-1185">Reference proteome</keyword>
<evidence type="ECO:0000256" key="7">
    <source>
        <dbReference type="ARBA" id="ARBA00022729"/>
    </source>
</evidence>
<dbReference type="InterPro" id="IPR010105">
    <property type="entry name" value="TonB_sidphr_rcpt"/>
</dbReference>
<dbReference type="Pfam" id="PF07715">
    <property type="entry name" value="Plug"/>
    <property type="match status" value="1"/>
</dbReference>
<evidence type="ECO:0000256" key="16">
    <source>
        <dbReference type="RuleBase" id="RU003357"/>
    </source>
</evidence>
<dbReference type="Pfam" id="PF07660">
    <property type="entry name" value="STN"/>
    <property type="match status" value="1"/>
</dbReference>
<evidence type="ECO:0000256" key="13">
    <source>
        <dbReference type="ARBA" id="ARBA00023237"/>
    </source>
</evidence>
<keyword evidence="8" id="KW-0408">Iron</keyword>
<dbReference type="Gene3D" id="3.55.50.30">
    <property type="match status" value="1"/>
</dbReference>
<evidence type="ECO:0000256" key="3">
    <source>
        <dbReference type="ARBA" id="ARBA00022448"/>
    </source>
</evidence>
<evidence type="ECO:0000256" key="14">
    <source>
        <dbReference type="PROSITE-ProRule" id="PRU01360"/>
    </source>
</evidence>
<name>A0A6L6J633_9RHOB</name>
<evidence type="ECO:0000256" key="9">
    <source>
        <dbReference type="ARBA" id="ARBA00023065"/>
    </source>
</evidence>
<evidence type="ECO:0000256" key="6">
    <source>
        <dbReference type="ARBA" id="ARBA00022692"/>
    </source>
</evidence>
<dbReference type="SUPFAM" id="SSF56935">
    <property type="entry name" value="Porins"/>
    <property type="match status" value="1"/>
</dbReference>
<gene>
    <name evidence="19" type="ORF">GL284_20915</name>
</gene>
<keyword evidence="10 16" id="KW-0798">TonB box</keyword>
<dbReference type="NCBIfam" id="TIGR01783">
    <property type="entry name" value="TonB-siderophor"/>
    <property type="match status" value="1"/>
</dbReference>
<protein>
    <submittedName>
        <fullName evidence="19">TonB-dependent siderophore receptor</fullName>
    </submittedName>
</protein>
<keyword evidence="3 14" id="KW-0813">Transport</keyword>
<dbReference type="GO" id="GO:0038023">
    <property type="term" value="F:signaling receptor activity"/>
    <property type="evidence" value="ECO:0007669"/>
    <property type="project" value="InterPro"/>
</dbReference>
<evidence type="ECO:0000256" key="15">
    <source>
        <dbReference type="PROSITE-ProRule" id="PRU10144"/>
    </source>
</evidence>
<evidence type="ECO:0000256" key="17">
    <source>
        <dbReference type="SAM" id="SignalP"/>
    </source>
</evidence>
<feature type="signal peptide" evidence="17">
    <location>
        <begin position="1"/>
        <end position="28"/>
    </location>
</feature>
<dbReference type="PANTHER" id="PTHR32552:SF74">
    <property type="entry name" value="HYDROXAMATE SIDEROPHORE RECEPTOR FHUE"/>
    <property type="match status" value="1"/>
</dbReference>
<dbReference type="AlphaFoldDB" id="A0A6L6J633"/>
<dbReference type="GO" id="GO:0015344">
    <property type="term" value="F:siderophore uptake transmembrane transporter activity"/>
    <property type="evidence" value="ECO:0007669"/>
    <property type="project" value="TreeGrafter"/>
</dbReference>
<feature type="domain" description="Secretin/TonB short N-terminal" evidence="18">
    <location>
        <begin position="57"/>
        <end position="108"/>
    </location>
</feature>
<evidence type="ECO:0000256" key="12">
    <source>
        <dbReference type="ARBA" id="ARBA00023170"/>
    </source>
</evidence>
<evidence type="ECO:0000259" key="18">
    <source>
        <dbReference type="SMART" id="SM00965"/>
    </source>
</evidence>
<dbReference type="InterPro" id="IPR000531">
    <property type="entry name" value="Beta-barrel_TonB"/>
</dbReference>
<sequence>MNRQISRIALIAALGGGAIVAQQPTAMAQEAAQTRSFDIRPQNLNGALLRFARDAGVQVLYDTALVQGRQSPGVSGQMTTTDALQQLLDGSGLGFRVDGPNAISLTQPTAAPDVQTPGTVVLDEIRLDAGGAVTEGTGSYTTGLTTVATGLPLTMKETPQSISVATRQKMDDRNQRTISEVLEDTAGITVMPMDTERRSVYARGFSSPTYMVDGLPVWYRIQYGSGPSMSDMAIYDRVEVLRGATGLMAGAGEPSVVVNMVRKTPTATPQTKLRFSAGSWNTVRTDLDVSGPLNADGSIRGRFVAAHEQGDSWLDRYERRKTVLFGTIEADVGDAGTFSAGYDFQRTRTRNHQFGGLPLVANDGSQLDYDTSVNAGGGDLPLTQTMQTAFLRYAHEFGSGWQAVGDLSFYRAERKGYLASASWGSPDPQGYGVQTVGGYADTDTEQTALSLTASGPVDLWGRSHDLRFGITGNWGKDNHKAYSALDGTEIDYQPITGSIFDWDGYVPNLVQQAGYISYISDTRIDQIAAYGSGRFGLTDRLNLIAGARVVWYDYDYTTETLDSGTRTHQQISRNGEWIPYAGLTFDLNDNWSLYGSYTRVFKQASYRDKDNRIVEPTTGSNYELGTKASFADDRLNFAAAIYLLEQDNLPVRDRSVTYQLPDGSNPYKSIDGTRSKGFEMELSGEVRPNIHLAASYAYTTAKDGDGLAISTVTPRHSLKLSGVYAFESTPLTLGANLRWQSSIENTWTWPVTGTARQGSYAVVGLMGRYQFQNGLAVSLNIENLFDRKYLASIDETYATGNYGAPRNATLSLDYQF</sequence>
<keyword evidence="11 14" id="KW-0472">Membrane</keyword>
<dbReference type="RefSeq" id="WP_155046345.1">
    <property type="nucleotide sequence ID" value="NZ_WMIH01000051.1"/>
</dbReference>
<dbReference type="PROSITE" id="PS01156">
    <property type="entry name" value="TONB_DEPENDENT_REC_2"/>
    <property type="match status" value="1"/>
</dbReference>
<dbReference type="SMART" id="SM00965">
    <property type="entry name" value="STN"/>
    <property type="match status" value="1"/>
</dbReference>
<proteinExistence type="inferred from homology"/>
<dbReference type="FunFam" id="2.170.130.10:FF:000010">
    <property type="entry name" value="Ferripyoverdine receptor"/>
    <property type="match status" value="1"/>
</dbReference>
<evidence type="ECO:0000256" key="2">
    <source>
        <dbReference type="ARBA" id="ARBA00009810"/>
    </source>
</evidence>
<keyword evidence="13 14" id="KW-0998">Cell outer membrane</keyword>
<dbReference type="GO" id="GO:0015891">
    <property type="term" value="P:siderophore transport"/>
    <property type="evidence" value="ECO:0007669"/>
    <property type="project" value="InterPro"/>
</dbReference>
<evidence type="ECO:0000256" key="5">
    <source>
        <dbReference type="ARBA" id="ARBA00022496"/>
    </source>
</evidence>
<keyword evidence="12 19" id="KW-0675">Receptor</keyword>
<evidence type="ECO:0000256" key="1">
    <source>
        <dbReference type="ARBA" id="ARBA00004571"/>
    </source>
</evidence>
<dbReference type="Pfam" id="PF00593">
    <property type="entry name" value="TonB_dep_Rec_b-barrel"/>
    <property type="match status" value="1"/>
</dbReference>
<dbReference type="GO" id="GO:0009279">
    <property type="term" value="C:cell outer membrane"/>
    <property type="evidence" value="ECO:0007669"/>
    <property type="project" value="UniProtKB-SubCell"/>
</dbReference>
<dbReference type="Gene3D" id="2.170.130.10">
    <property type="entry name" value="TonB-dependent receptor, plug domain"/>
    <property type="match status" value="1"/>
</dbReference>
<evidence type="ECO:0000256" key="11">
    <source>
        <dbReference type="ARBA" id="ARBA00023136"/>
    </source>
</evidence>
<evidence type="ECO:0000256" key="10">
    <source>
        <dbReference type="ARBA" id="ARBA00023077"/>
    </source>
</evidence>
<evidence type="ECO:0000313" key="20">
    <source>
        <dbReference type="Proteomes" id="UP000478740"/>
    </source>
</evidence>
<keyword evidence="9" id="KW-0406">Ion transport</keyword>
<comment type="similarity">
    <text evidence="2 14 16">Belongs to the TonB-dependent receptor family.</text>
</comment>
<dbReference type="PANTHER" id="PTHR32552">
    <property type="entry name" value="FERRICHROME IRON RECEPTOR-RELATED"/>
    <property type="match status" value="1"/>
</dbReference>
<keyword evidence="5" id="KW-0410">Iron transport</keyword>
<dbReference type="InterPro" id="IPR036942">
    <property type="entry name" value="Beta-barrel_TonB_sf"/>
</dbReference>
<feature type="chain" id="PRO_5026897363" evidence="17">
    <location>
        <begin position="29"/>
        <end position="816"/>
    </location>
</feature>
<evidence type="ECO:0000313" key="19">
    <source>
        <dbReference type="EMBL" id="MTH66710.1"/>
    </source>
</evidence>
<feature type="short sequence motif" description="TonB C-terminal box" evidence="15">
    <location>
        <begin position="799"/>
        <end position="816"/>
    </location>
</feature>
<accession>A0A6L6J633</accession>
<keyword evidence="6 14" id="KW-0812">Transmembrane</keyword>
<dbReference type="InterPro" id="IPR037066">
    <property type="entry name" value="Plug_dom_sf"/>
</dbReference>
<evidence type="ECO:0000256" key="4">
    <source>
        <dbReference type="ARBA" id="ARBA00022452"/>
    </source>
</evidence>
<keyword evidence="4 14" id="KW-1134">Transmembrane beta strand</keyword>
<dbReference type="Proteomes" id="UP000478740">
    <property type="component" value="Unassembled WGS sequence"/>
</dbReference>
<dbReference type="InterPro" id="IPR039426">
    <property type="entry name" value="TonB-dep_rcpt-like"/>
</dbReference>
<comment type="caution">
    <text evidence="19">The sequence shown here is derived from an EMBL/GenBank/DDBJ whole genome shotgun (WGS) entry which is preliminary data.</text>
</comment>